<comment type="similarity">
    <text evidence="2">Belongs to the SLC29A/ENT transporter (TC 2.A.57) family.</text>
</comment>
<keyword evidence="4 7" id="KW-0812">Transmembrane</keyword>
<gene>
    <name evidence="8" type="ORF">SPHA_64855</name>
</gene>
<keyword evidence="6 7" id="KW-0472">Membrane</keyword>
<sequence length="310" mass="35275">MIINVVDVPPIPIKVEGEVLKTEPPKDKWHALRIILIIQGLATLMPWNMFINAQSYFQDYKLATTNGTDVMIKHYHDNFMSYVTICSMIPSVSFSAINTFVTRKSMASPMRMVAAKILMIALLAVTIILAALDTSEYMEVFFIITMLTIVLINSASSIFQNSLFGISSILPRQYITAVIFGSNFAGILTSVASIISIAISSNARTSAFFYFSTAIFMLIIALITNRIFQKLPLYLYHKSQVLKKSGHTEKKFRPPFWKIFKKIWVMCFNLWFIYTVTILNFPNVASQVKRINFPLKGKSTFPSLFFFFNI</sequence>
<dbReference type="AlphaFoldDB" id="A0A812E2I7"/>
<name>A0A812E2I7_ACAPH</name>
<evidence type="ECO:0000256" key="3">
    <source>
        <dbReference type="ARBA" id="ARBA00022448"/>
    </source>
</evidence>
<keyword evidence="3" id="KW-0813">Transport</keyword>
<comment type="subcellular location">
    <subcellularLocation>
        <location evidence="1">Membrane</location>
        <topology evidence="1">Multi-pass membrane protein</topology>
    </subcellularLocation>
</comment>
<evidence type="ECO:0000256" key="2">
    <source>
        <dbReference type="ARBA" id="ARBA00007965"/>
    </source>
</evidence>
<accession>A0A812E2I7</accession>
<dbReference type="GO" id="GO:0005886">
    <property type="term" value="C:plasma membrane"/>
    <property type="evidence" value="ECO:0007669"/>
    <property type="project" value="TreeGrafter"/>
</dbReference>
<evidence type="ECO:0000256" key="1">
    <source>
        <dbReference type="ARBA" id="ARBA00004141"/>
    </source>
</evidence>
<dbReference type="PRINTS" id="PR01130">
    <property type="entry name" value="DERENTRNSPRT"/>
</dbReference>
<dbReference type="GO" id="GO:0005337">
    <property type="term" value="F:nucleoside transmembrane transporter activity"/>
    <property type="evidence" value="ECO:0007669"/>
    <property type="project" value="InterPro"/>
</dbReference>
<dbReference type="InterPro" id="IPR002259">
    <property type="entry name" value="Eqnu_transpt"/>
</dbReference>
<keyword evidence="5 7" id="KW-1133">Transmembrane helix</keyword>
<dbReference type="EMBL" id="CAHIKZ030004677">
    <property type="protein sequence ID" value="CAE1313789.1"/>
    <property type="molecule type" value="Genomic_DNA"/>
</dbReference>
<proteinExistence type="inferred from homology"/>
<organism evidence="8 9">
    <name type="scientific">Acanthosepion pharaonis</name>
    <name type="common">Pharaoh cuttlefish</name>
    <name type="synonym">Sepia pharaonis</name>
    <dbReference type="NCBI Taxonomy" id="158019"/>
    <lineage>
        <taxon>Eukaryota</taxon>
        <taxon>Metazoa</taxon>
        <taxon>Spiralia</taxon>
        <taxon>Lophotrochozoa</taxon>
        <taxon>Mollusca</taxon>
        <taxon>Cephalopoda</taxon>
        <taxon>Coleoidea</taxon>
        <taxon>Decapodiformes</taxon>
        <taxon>Sepiida</taxon>
        <taxon>Sepiina</taxon>
        <taxon>Sepiidae</taxon>
        <taxon>Acanthosepion</taxon>
    </lineage>
</organism>
<comment type="caution">
    <text evidence="8">The sequence shown here is derived from an EMBL/GenBank/DDBJ whole genome shotgun (WGS) entry which is preliminary data.</text>
</comment>
<dbReference type="PANTHER" id="PTHR10332">
    <property type="entry name" value="EQUILIBRATIVE NUCLEOSIDE TRANSPORTER"/>
    <property type="match status" value="1"/>
</dbReference>
<dbReference type="OrthoDB" id="1856718at2759"/>
<evidence type="ECO:0000313" key="9">
    <source>
        <dbReference type="Proteomes" id="UP000597762"/>
    </source>
</evidence>
<dbReference type="PANTHER" id="PTHR10332:SF80">
    <property type="entry name" value="EQUILIBRATIVE NUCLEOSIDE TRANSPORTER 2, ISOFORM A"/>
    <property type="match status" value="1"/>
</dbReference>
<feature type="transmembrane region" description="Helical" evidence="7">
    <location>
        <begin position="263"/>
        <end position="281"/>
    </location>
</feature>
<evidence type="ECO:0000256" key="4">
    <source>
        <dbReference type="ARBA" id="ARBA00022692"/>
    </source>
</evidence>
<protein>
    <submittedName>
        <fullName evidence="8">SLC29A1_2_3</fullName>
    </submittedName>
</protein>
<evidence type="ECO:0000256" key="6">
    <source>
        <dbReference type="ARBA" id="ARBA00023136"/>
    </source>
</evidence>
<feature type="transmembrane region" description="Helical" evidence="7">
    <location>
        <begin position="79"/>
        <end position="101"/>
    </location>
</feature>
<feature type="transmembrane region" description="Helical" evidence="7">
    <location>
        <begin position="207"/>
        <end position="228"/>
    </location>
</feature>
<keyword evidence="9" id="KW-1185">Reference proteome</keyword>
<dbReference type="Proteomes" id="UP000597762">
    <property type="component" value="Unassembled WGS sequence"/>
</dbReference>
<evidence type="ECO:0000256" key="7">
    <source>
        <dbReference type="SAM" id="Phobius"/>
    </source>
</evidence>
<feature type="transmembrane region" description="Helical" evidence="7">
    <location>
        <begin position="113"/>
        <end position="132"/>
    </location>
</feature>
<dbReference type="Pfam" id="PF01733">
    <property type="entry name" value="Nucleoside_tran"/>
    <property type="match status" value="1"/>
</dbReference>
<feature type="transmembrane region" description="Helical" evidence="7">
    <location>
        <begin position="177"/>
        <end position="201"/>
    </location>
</feature>
<evidence type="ECO:0000256" key="5">
    <source>
        <dbReference type="ARBA" id="ARBA00022989"/>
    </source>
</evidence>
<feature type="transmembrane region" description="Helical" evidence="7">
    <location>
        <begin position="138"/>
        <end position="156"/>
    </location>
</feature>
<evidence type="ECO:0000313" key="8">
    <source>
        <dbReference type="EMBL" id="CAE1313789.1"/>
    </source>
</evidence>
<reference evidence="8" key="1">
    <citation type="submission" date="2021-01" db="EMBL/GenBank/DDBJ databases">
        <authorList>
            <person name="Li R."/>
            <person name="Bekaert M."/>
        </authorList>
    </citation>
    <scope>NUCLEOTIDE SEQUENCE</scope>
    <source>
        <strain evidence="8">Farmed</strain>
    </source>
</reference>
<feature type="transmembrane region" description="Helical" evidence="7">
    <location>
        <begin position="31"/>
        <end position="51"/>
    </location>
</feature>